<accession>A0A6J4RWC7</accession>
<gene>
    <name evidence="2" type="ORF">AVDCRST_MAG69-500</name>
</gene>
<dbReference type="EMBL" id="CADCVP010000070">
    <property type="protein sequence ID" value="CAA9476952.1"/>
    <property type="molecule type" value="Genomic_DNA"/>
</dbReference>
<evidence type="ECO:0000313" key="2">
    <source>
        <dbReference type="EMBL" id="CAA9476952.1"/>
    </source>
</evidence>
<dbReference type="Pfam" id="PF14014">
    <property type="entry name" value="DUF4230"/>
    <property type="match status" value="1"/>
</dbReference>
<dbReference type="InterPro" id="IPR025324">
    <property type="entry name" value="DUF4230"/>
</dbReference>
<name>A0A6J4RWC7_9ACTN</name>
<sequence length="223" mass="24320">MPDRRASRLQTQSRRLLAVGLIGLAVVVIAAVAIRALPGINLPGGTRTIDRSQPAILKSIAPLKQFRAATANLQVIVEVEKDAELLPSILKGEKSLFVAAGNVDAGVDFSQLDADAIRVDESRTRVHITLPAARLYDARVDPSRSRVYDRDRGIVDRIESVFEDSPTEDRSLLVLSETKLREAAAADKELLPTAERNTRAMLEGLLRGLGFTDITIEFEAPES</sequence>
<keyword evidence="1" id="KW-0812">Transmembrane</keyword>
<feature type="transmembrane region" description="Helical" evidence="1">
    <location>
        <begin position="16"/>
        <end position="37"/>
    </location>
</feature>
<keyword evidence="1" id="KW-1133">Transmembrane helix</keyword>
<reference evidence="2" key="1">
    <citation type="submission" date="2020-02" db="EMBL/GenBank/DDBJ databases">
        <authorList>
            <person name="Meier V. D."/>
        </authorList>
    </citation>
    <scope>NUCLEOTIDE SEQUENCE</scope>
    <source>
        <strain evidence="2">AVDCRST_MAG69</strain>
    </source>
</reference>
<evidence type="ECO:0000256" key="1">
    <source>
        <dbReference type="SAM" id="Phobius"/>
    </source>
</evidence>
<proteinExistence type="predicted"/>
<keyword evidence="1" id="KW-0472">Membrane</keyword>
<protein>
    <recommendedName>
        <fullName evidence="3">DUF4230 domain-containing protein</fullName>
    </recommendedName>
</protein>
<evidence type="ECO:0008006" key="3">
    <source>
        <dbReference type="Google" id="ProtNLM"/>
    </source>
</evidence>
<organism evidence="2">
    <name type="scientific">uncultured Solirubrobacteraceae bacterium</name>
    <dbReference type="NCBI Taxonomy" id="1162706"/>
    <lineage>
        <taxon>Bacteria</taxon>
        <taxon>Bacillati</taxon>
        <taxon>Actinomycetota</taxon>
        <taxon>Thermoleophilia</taxon>
        <taxon>Solirubrobacterales</taxon>
        <taxon>Solirubrobacteraceae</taxon>
        <taxon>environmental samples</taxon>
    </lineage>
</organism>
<dbReference type="AlphaFoldDB" id="A0A6J4RWC7"/>